<proteinExistence type="predicted"/>
<dbReference type="EMBL" id="GDHF01027730">
    <property type="protein sequence ID" value="JAI24584.1"/>
    <property type="molecule type" value="Transcribed_RNA"/>
</dbReference>
<feature type="non-terminal residue" evidence="1">
    <location>
        <position position="1"/>
    </location>
</feature>
<reference evidence="1" key="1">
    <citation type="submission" date="2015-06" db="EMBL/GenBank/DDBJ databases">
        <authorList>
            <person name="Hoefler B.C."/>
            <person name="Straight P.D."/>
        </authorList>
    </citation>
    <scope>NUCLEOTIDE SEQUENCE</scope>
</reference>
<accession>A0A0K8UD67</accession>
<organism evidence="1">
    <name type="scientific">Bactrocera latifrons</name>
    <name type="common">Malaysian fruit fly</name>
    <name type="synonym">Chaetodacus latifrons</name>
    <dbReference type="NCBI Taxonomy" id="174628"/>
    <lineage>
        <taxon>Eukaryota</taxon>
        <taxon>Metazoa</taxon>
        <taxon>Ecdysozoa</taxon>
        <taxon>Arthropoda</taxon>
        <taxon>Hexapoda</taxon>
        <taxon>Insecta</taxon>
        <taxon>Pterygota</taxon>
        <taxon>Neoptera</taxon>
        <taxon>Endopterygota</taxon>
        <taxon>Diptera</taxon>
        <taxon>Brachycera</taxon>
        <taxon>Muscomorpha</taxon>
        <taxon>Tephritoidea</taxon>
        <taxon>Tephritidae</taxon>
        <taxon>Bactrocera</taxon>
        <taxon>Bactrocera</taxon>
    </lineage>
</organism>
<sequence length="365" mass="42523">SFSFFKVCSNLNCKNIAKKKKKQKNRGMKCHDSDATDTQFNLFAKKIADECRNIVNDKPPIPPCERTNLKPPTLHTFCNHNINIQYKYQNDDKSGKPKPCGICIKLDEKGKKQSPCPLCTKKGMSREEKLTEAIKCISNPLPRWFNEPERCDPMSVCCRMLGGIKKCTRKDHPCSCPEFELPSKVDKFAVNYPPNKLILSSGLQKNPKCKPNFRCQGIVSSDDYHTFKPNYKSLPLTEKFYSKYEHLEKIDTPEVRYYQNELEKIENYFPRNEFCVPRYTNQNYGWLENETMRNLEFCDANRVSTPKVLQNLKSFENRRFDPIQLQYCLCHDIIYKANGSLENCLRSTKLKNENSPHILINIIKI</sequence>
<name>A0A0K8UD67_BACLA</name>
<gene>
    <name evidence="1" type="ORF">c0_g1_i1</name>
</gene>
<dbReference type="AlphaFoldDB" id="A0A0K8UD67"/>
<protein>
    <submittedName>
        <fullName evidence="1">Uncharacterized protein</fullName>
    </submittedName>
</protein>
<evidence type="ECO:0000313" key="1">
    <source>
        <dbReference type="EMBL" id="JAI24584.1"/>
    </source>
</evidence>